<proteinExistence type="predicted"/>
<evidence type="ECO:0008006" key="4">
    <source>
        <dbReference type="Google" id="ProtNLM"/>
    </source>
</evidence>
<name>A0AA85KHQ4_TRIRE</name>
<feature type="chain" id="PRO_5041697911" description="EGF-like domain-containing protein" evidence="1">
    <location>
        <begin position="26"/>
        <end position="999"/>
    </location>
</feature>
<organism evidence="2 3">
    <name type="scientific">Trichobilharzia regenti</name>
    <name type="common">Nasal bird schistosome</name>
    <dbReference type="NCBI Taxonomy" id="157069"/>
    <lineage>
        <taxon>Eukaryota</taxon>
        <taxon>Metazoa</taxon>
        <taxon>Spiralia</taxon>
        <taxon>Lophotrochozoa</taxon>
        <taxon>Platyhelminthes</taxon>
        <taxon>Trematoda</taxon>
        <taxon>Digenea</taxon>
        <taxon>Strigeidida</taxon>
        <taxon>Schistosomatoidea</taxon>
        <taxon>Schistosomatidae</taxon>
        <taxon>Trichobilharzia</taxon>
    </lineage>
</organism>
<feature type="signal peptide" evidence="1">
    <location>
        <begin position="1"/>
        <end position="25"/>
    </location>
</feature>
<reference evidence="2" key="1">
    <citation type="submission" date="2022-06" db="EMBL/GenBank/DDBJ databases">
        <authorList>
            <person name="Berger JAMES D."/>
            <person name="Berger JAMES D."/>
        </authorList>
    </citation>
    <scope>NUCLEOTIDE SEQUENCE [LARGE SCALE GENOMIC DNA]</scope>
</reference>
<reference evidence="3" key="2">
    <citation type="submission" date="2023-11" db="UniProtKB">
        <authorList>
            <consortium name="WormBaseParasite"/>
        </authorList>
    </citation>
    <scope>IDENTIFICATION</scope>
</reference>
<keyword evidence="1" id="KW-0732">Signal</keyword>
<sequence>MKMQSHLKYLRVILLTTSMILSISGQSVEKCEINSGNCIHGQCINGVCVCETCWTGENCGDKLSRKPTFVERQFTFEKKLSDIIDGGVIGRLPLSDENSSIATCGNVHFEIVSNASQLPIYIDSKSGVLYSDNLFEKTEIYRTVEFNVTIREDNNHLGVLDQAVVRISVYNSHSDEDVERRVSRVKRAIITPPTVGSIKFYRSNTLKDSNYCLYDTWFVDLDITLPPGNHTPIINVYGPAISGSYRGYIEYLFSNFSGVNVVNNSTVQFSNLTYIGGRSSPSRFTMLLGRTRILSSPATSLSWGEDWALSSSSTVQRILPIFVTNNCPSPLNITYIVTVGSTKFSGYFTFYTDAPELSTSNLSIQYSPTLTNPNGFYGHMCSGTTFALSACHVLPGSRCAFFTTWINRISPGVGSMNVSQISNPASQSSVHRPASFSIKLTYLDDVIRADYGPICVTDEVDTTVCFPWTVRLMSDCNQTTTYNFVFPVQVQINGRPENISAGDIKFSFTPVFTAFSQMIIELTPPNMNLQPGQIGNFTIIYTIPLNTNYTKFTVSINCTANTSNVDAILTVKGFQIALGSNLASATSAYSFNYLSSYKTGQLDQLTVYFDRVINSATALGPLVRNTLSITVKIQLSDSQRAEIGTTWPVQFTSTFTSTSTITRYNTSFVTCTRTGLEKPIIQFALSQLSVNTLQDCVDRYLVYIQTLVQMNNETGLECETQSIFFYFGSPVESINVFNQTGNNSEILTTIPLDPATRSVKFSVGPLYFGQRYSIVFQVKYPESLRPPVVKLPVLVEVVCKPYERSIALTNKCRKSKFFRFMSPIRVEVDTYPCDLPHYVAMKNPKVPLLGTRLTTFLNVGDRLFYCGRVLNWKLSFEEQRRCFMISPLPQRIWSGALLGLGANGGGALKSLNFGLKWIAVNSFEYQRTVNASTQIITASVTPWISLTGSYDSSVIESSCRLSVLGQWKVCIDGIYANQLLTANWNATCPKIQLFKRENN</sequence>
<accession>A0AA85KHQ4</accession>
<evidence type="ECO:0000256" key="1">
    <source>
        <dbReference type="SAM" id="SignalP"/>
    </source>
</evidence>
<evidence type="ECO:0000313" key="2">
    <source>
        <dbReference type="Proteomes" id="UP000050795"/>
    </source>
</evidence>
<dbReference type="WBParaSite" id="TREG1_98200.1">
    <property type="protein sequence ID" value="TREG1_98200.1"/>
    <property type="gene ID" value="TREG1_98200"/>
</dbReference>
<dbReference type="CDD" id="cd11304">
    <property type="entry name" value="Cadherin_repeat"/>
    <property type="match status" value="1"/>
</dbReference>
<protein>
    <recommendedName>
        <fullName evidence="4">EGF-like domain-containing protein</fullName>
    </recommendedName>
</protein>
<dbReference type="AlphaFoldDB" id="A0AA85KHQ4"/>
<keyword evidence="2" id="KW-1185">Reference proteome</keyword>
<dbReference type="Proteomes" id="UP000050795">
    <property type="component" value="Unassembled WGS sequence"/>
</dbReference>
<evidence type="ECO:0000313" key="3">
    <source>
        <dbReference type="WBParaSite" id="TREG1_98200.1"/>
    </source>
</evidence>